<name>A0AAV8XQD3_9CUCU</name>
<evidence type="ECO:0000313" key="7">
    <source>
        <dbReference type="Proteomes" id="UP001162162"/>
    </source>
</evidence>
<keyword evidence="3" id="KW-0809">Transit peptide</keyword>
<evidence type="ECO:0000256" key="1">
    <source>
        <dbReference type="ARBA" id="ARBA00004173"/>
    </source>
</evidence>
<evidence type="ECO:0000256" key="3">
    <source>
        <dbReference type="ARBA" id="ARBA00022946"/>
    </source>
</evidence>
<dbReference type="PANTHER" id="PTHR28163:SF1">
    <property type="entry name" value="PROTEIN PET117 HOMOLOG, MITOCHONDRIAL"/>
    <property type="match status" value="1"/>
</dbReference>
<dbReference type="GO" id="GO:0033617">
    <property type="term" value="P:mitochondrial respiratory chain complex IV assembly"/>
    <property type="evidence" value="ECO:0007669"/>
    <property type="project" value="TreeGrafter"/>
</dbReference>
<keyword evidence="4" id="KW-0496">Mitochondrion</keyword>
<dbReference type="Proteomes" id="UP001162162">
    <property type="component" value="Unassembled WGS sequence"/>
</dbReference>
<dbReference type="AlphaFoldDB" id="A0AAV8XQD3"/>
<gene>
    <name evidence="6" type="ORF">NQ318_017720</name>
</gene>
<dbReference type="GO" id="GO:0005739">
    <property type="term" value="C:mitochondrion"/>
    <property type="evidence" value="ECO:0007669"/>
    <property type="project" value="UniProtKB-SubCell"/>
</dbReference>
<protein>
    <recommendedName>
        <fullName evidence="8">Protein PET117 homolog, mitochondrial</fullName>
    </recommendedName>
</protein>
<keyword evidence="5" id="KW-1133">Transmembrane helix</keyword>
<evidence type="ECO:0000256" key="5">
    <source>
        <dbReference type="SAM" id="Phobius"/>
    </source>
</evidence>
<dbReference type="PANTHER" id="PTHR28163">
    <property type="entry name" value="PROTEIN PET117 HOMOLOG, MITOCHONDRIAL"/>
    <property type="match status" value="1"/>
</dbReference>
<evidence type="ECO:0000313" key="6">
    <source>
        <dbReference type="EMBL" id="KAJ8940671.1"/>
    </source>
</evidence>
<feature type="transmembrane region" description="Helical" evidence="5">
    <location>
        <begin position="6"/>
        <end position="25"/>
    </location>
</feature>
<keyword evidence="5" id="KW-0812">Transmembrane</keyword>
<dbReference type="EMBL" id="JAPWTK010000416">
    <property type="protein sequence ID" value="KAJ8940671.1"/>
    <property type="molecule type" value="Genomic_DNA"/>
</dbReference>
<comment type="caution">
    <text evidence="6">The sequence shown here is derived from an EMBL/GenBank/DDBJ whole genome shotgun (WGS) entry which is preliminary data.</text>
</comment>
<dbReference type="InterPro" id="IPR031568">
    <property type="entry name" value="Pet117"/>
</dbReference>
<organism evidence="6 7">
    <name type="scientific">Aromia moschata</name>
    <dbReference type="NCBI Taxonomy" id="1265417"/>
    <lineage>
        <taxon>Eukaryota</taxon>
        <taxon>Metazoa</taxon>
        <taxon>Ecdysozoa</taxon>
        <taxon>Arthropoda</taxon>
        <taxon>Hexapoda</taxon>
        <taxon>Insecta</taxon>
        <taxon>Pterygota</taxon>
        <taxon>Neoptera</taxon>
        <taxon>Endopterygota</taxon>
        <taxon>Coleoptera</taxon>
        <taxon>Polyphaga</taxon>
        <taxon>Cucujiformia</taxon>
        <taxon>Chrysomeloidea</taxon>
        <taxon>Cerambycidae</taxon>
        <taxon>Cerambycinae</taxon>
        <taxon>Callichromatini</taxon>
        <taxon>Aromia</taxon>
    </lineage>
</organism>
<reference evidence="6" key="1">
    <citation type="journal article" date="2023" name="Insect Mol. Biol.">
        <title>Genome sequencing provides insights into the evolution of gene families encoding plant cell wall-degrading enzymes in longhorned beetles.</title>
        <authorList>
            <person name="Shin N.R."/>
            <person name="Okamura Y."/>
            <person name="Kirsch R."/>
            <person name="Pauchet Y."/>
        </authorList>
    </citation>
    <scope>NUCLEOTIDE SEQUENCE</scope>
    <source>
        <strain evidence="6">AMC_N1</strain>
    </source>
</reference>
<comment type="subcellular location">
    <subcellularLocation>
        <location evidence="1">Mitochondrion</location>
    </subcellularLocation>
</comment>
<sequence length="76" mass="8915">MSFLSKVVFASACTLSIGIIGYVHYKQYLDREQLHEGVLRDVERRQKRKAENLYSLQQQIDLTKELKKQRTEDGIT</sequence>
<keyword evidence="7" id="KW-1185">Reference proteome</keyword>
<evidence type="ECO:0000256" key="4">
    <source>
        <dbReference type="ARBA" id="ARBA00023128"/>
    </source>
</evidence>
<comment type="similarity">
    <text evidence="2">Belongs to the PET117 family.</text>
</comment>
<keyword evidence="5" id="KW-0472">Membrane</keyword>
<proteinExistence type="inferred from homology"/>
<evidence type="ECO:0008006" key="8">
    <source>
        <dbReference type="Google" id="ProtNLM"/>
    </source>
</evidence>
<accession>A0AAV8XQD3</accession>
<dbReference type="Pfam" id="PF15786">
    <property type="entry name" value="PET117"/>
    <property type="match status" value="1"/>
</dbReference>
<evidence type="ECO:0000256" key="2">
    <source>
        <dbReference type="ARBA" id="ARBA00008197"/>
    </source>
</evidence>